<evidence type="ECO:0000313" key="1">
    <source>
        <dbReference type="EMBL" id="MBF5027649.1"/>
    </source>
</evidence>
<dbReference type="Proteomes" id="UP000694480">
    <property type="component" value="Unassembled WGS sequence"/>
</dbReference>
<reference evidence="1" key="1">
    <citation type="submission" date="2020-11" db="EMBL/GenBank/DDBJ databases">
        <title>Genome seq and assembly of Planobacterium sp.</title>
        <authorList>
            <person name="Chhetri G."/>
        </authorList>
    </citation>
    <scope>NUCLEOTIDE SEQUENCE</scope>
    <source>
        <strain evidence="1">GCR5</strain>
    </source>
</reference>
<gene>
    <name evidence="1" type="ORF">IC612_07540</name>
</gene>
<proteinExistence type="predicted"/>
<dbReference type="PROSITE" id="PS51257">
    <property type="entry name" value="PROKAR_LIPOPROTEIN"/>
    <property type="match status" value="1"/>
</dbReference>
<organism evidence="1 2">
    <name type="scientific">Planobacterium oryzisoli</name>
    <dbReference type="NCBI Taxonomy" id="2771435"/>
    <lineage>
        <taxon>Bacteria</taxon>
        <taxon>Pseudomonadati</taxon>
        <taxon>Bacteroidota</taxon>
        <taxon>Flavobacteriia</taxon>
        <taxon>Flavobacteriales</taxon>
        <taxon>Weeksellaceae</taxon>
        <taxon>Chryseobacterium group</taxon>
        <taxon>Chryseobacterium</taxon>
    </lineage>
</organism>
<comment type="caution">
    <text evidence="1">The sequence shown here is derived from an EMBL/GenBank/DDBJ whole genome shotgun (WGS) entry which is preliminary data.</text>
</comment>
<accession>A0A930YWM1</accession>
<protein>
    <recommendedName>
        <fullName evidence="3">PKD domain-containing protein</fullName>
    </recommendedName>
</protein>
<dbReference type="AlphaFoldDB" id="A0A930YWM1"/>
<evidence type="ECO:0000313" key="2">
    <source>
        <dbReference type="Proteomes" id="UP000694480"/>
    </source>
</evidence>
<dbReference type="SUPFAM" id="SSF49299">
    <property type="entry name" value="PKD domain"/>
    <property type="match status" value="1"/>
</dbReference>
<dbReference type="CDD" id="cd00146">
    <property type="entry name" value="PKD"/>
    <property type="match status" value="1"/>
</dbReference>
<name>A0A930YWM1_9FLAO</name>
<sequence>MKYSKIYMGLLALSLVTVGCQIEGINEEVPQLIDNAAGNYDKIFDISTDNSGTVKITPIGQGISKSTVAFGHGTGAAASAVLTPGASVTHVYPEGSYTVTITTTDLTGNETVTTYPLEVKFTAPTDVQIETSLAGNTLTVTPQGVNATGGYRVFFGETSTETGVLVPQGGSATYTYATPGIYNVRVVALSGGQATTTVSQEVTVFQPFGLPVSYENPLVNYGVGGTFGGVSTRIIENPYSEGTNTSAKVLEYTKGAGAESWAGTWTPLGAPNGTPVLLENGTKFTIQVYATETGKSLRFQLEDGQGFNPGVEVPITTANAWQTLTFDFSSQNIDPAHVFGQYVIQYNLSASGNGEVLLIDNITQTN</sequence>
<keyword evidence="2" id="KW-1185">Reference proteome</keyword>
<dbReference type="Gene3D" id="2.60.120.260">
    <property type="entry name" value="Galactose-binding domain-like"/>
    <property type="match status" value="1"/>
</dbReference>
<evidence type="ECO:0008006" key="3">
    <source>
        <dbReference type="Google" id="ProtNLM"/>
    </source>
</evidence>
<dbReference type="RefSeq" id="WP_194739575.1">
    <property type="nucleotide sequence ID" value="NZ_JADKYY010000008.1"/>
</dbReference>
<dbReference type="InterPro" id="IPR035986">
    <property type="entry name" value="PKD_dom_sf"/>
</dbReference>
<dbReference type="EMBL" id="JADKYY010000008">
    <property type="protein sequence ID" value="MBF5027649.1"/>
    <property type="molecule type" value="Genomic_DNA"/>
</dbReference>